<accession>C6HUH1</accession>
<reference evidence="1 2" key="1">
    <citation type="journal article" date="2009" name="Appl. Environ. Microbiol.">
        <title>Community genomic and proteomic analyses of chemoautotrophic iron-oxidizing "Leptospirillum rubarum" (Group II) and "Leptospirillum ferrodiazotrophum" (Group III) bacteria in acid mine drainage biofilms.</title>
        <authorList>
            <person name="Goltsman D.S."/>
            <person name="Denef V.J."/>
            <person name="Singer S.W."/>
            <person name="VerBerkmoes N.C."/>
            <person name="Lefsrud M."/>
            <person name="Mueller R.S."/>
            <person name="Dick G.J."/>
            <person name="Sun C.L."/>
            <person name="Wheeler K.E."/>
            <person name="Zemla A."/>
            <person name="Baker B.J."/>
            <person name="Hauser L."/>
            <person name="Land M."/>
            <person name="Shah M.B."/>
            <person name="Thelen M.P."/>
            <person name="Hettich R.L."/>
            <person name="Banfield J.F."/>
        </authorList>
    </citation>
    <scope>NUCLEOTIDE SEQUENCE [LARGE SCALE GENOMIC DNA]</scope>
</reference>
<dbReference type="InterPro" id="IPR029055">
    <property type="entry name" value="Ntn_hydrolases_N"/>
</dbReference>
<protein>
    <submittedName>
        <fullName evidence="1">Probable 20S proteasome alpha-subunit</fullName>
    </submittedName>
</protein>
<keyword evidence="1" id="KW-0647">Proteasome</keyword>
<sequence>MFDEPYRWIDAIHQRRDYIAAQLERATPVLAVSVAEGIILATFHRQTPKIFELYDRMALAGVGHPADLESVRGHLLSMAHVEGFQRSTSDVTIERLALFGLAPKLKGAFEDVSVPPVILNVLLAEIGPDPSKDLLLQVSYDGNILRSSCYAVLGPDDESRTKDSQLLKERLPAHPAPLSAVLPVMGRFFLEVLYSPEERGHDESGNLVDPEKAAECGRRLLTERVWEGVLLDRSTPSRVRRIPADPGWFR</sequence>
<dbReference type="SUPFAM" id="SSF56235">
    <property type="entry name" value="N-terminal nucleophile aminohydrolases (Ntn hydrolases)"/>
    <property type="match status" value="1"/>
</dbReference>
<proteinExistence type="predicted"/>
<dbReference type="GO" id="GO:0000502">
    <property type="term" value="C:proteasome complex"/>
    <property type="evidence" value="ECO:0007669"/>
    <property type="project" value="UniProtKB-KW"/>
</dbReference>
<gene>
    <name evidence="1" type="ORF">UBAL3_57480005</name>
</gene>
<name>C6HUH1_9BACT</name>
<dbReference type="AlphaFoldDB" id="C6HUH1"/>
<dbReference type="Gene3D" id="3.60.20.10">
    <property type="entry name" value="Glutamine Phosphoribosylpyrophosphate, subunit 1, domain 1"/>
    <property type="match status" value="1"/>
</dbReference>
<evidence type="ECO:0000313" key="1">
    <source>
        <dbReference type="EMBL" id="EES53749.1"/>
    </source>
</evidence>
<dbReference type="Proteomes" id="UP000009374">
    <property type="component" value="Unassembled WGS sequence"/>
</dbReference>
<dbReference type="CDD" id="cd01901">
    <property type="entry name" value="Ntn_hydrolase"/>
    <property type="match status" value="1"/>
</dbReference>
<dbReference type="EMBL" id="GG693855">
    <property type="protein sequence ID" value="EES53749.1"/>
    <property type="molecule type" value="Genomic_DNA"/>
</dbReference>
<organism evidence="1 2">
    <name type="scientific">Leptospirillum ferrodiazotrophum</name>
    <dbReference type="NCBI Taxonomy" id="412449"/>
    <lineage>
        <taxon>Bacteria</taxon>
        <taxon>Pseudomonadati</taxon>
        <taxon>Nitrospirota</taxon>
        <taxon>Nitrospiria</taxon>
        <taxon>Nitrospirales</taxon>
        <taxon>Nitrospiraceae</taxon>
        <taxon>Leptospirillum</taxon>
    </lineage>
</organism>
<evidence type="ECO:0000313" key="2">
    <source>
        <dbReference type="Proteomes" id="UP000009374"/>
    </source>
</evidence>
<keyword evidence="2" id="KW-1185">Reference proteome</keyword>